<gene>
    <name evidence="5" type="ORF">IAB00_01285</name>
</gene>
<dbReference type="Proteomes" id="UP000824124">
    <property type="component" value="Unassembled WGS sequence"/>
</dbReference>
<comment type="pathway">
    <text evidence="3">Purine metabolism; purine nucleoside salvage.</text>
</comment>
<evidence type="ECO:0000256" key="1">
    <source>
        <dbReference type="ARBA" id="ARBA00022676"/>
    </source>
</evidence>
<feature type="binding site" evidence="3">
    <location>
        <position position="186"/>
    </location>
    <ligand>
        <name>phosphate</name>
        <dbReference type="ChEBI" id="CHEBI:43474"/>
    </ligand>
</feature>
<evidence type="ECO:0000259" key="4">
    <source>
        <dbReference type="Pfam" id="PF01048"/>
    </source>
</evidence>
<feature type="binding site" evidence="3">
    <location>
        <position position="185"/>
    </location>
    <ligand>
        <name>substrate</name>
    </ligand>
</feature>
<dbReference type="InterPro" id="IPR000845">
    <property type="entry name" value="Nucleoside_phosphorylase_d"/>
</dbReference>
<reference evidence="5" key="2">
    <citation type="journal article" date="2021" name="PeerJ">
        <title>Extensive microbial diversity within the chicken gut microbiome revealed by metagenomics and culture.</title>
        <authorList>
            <person name="Gilroy R."/>
            <person name="Ravi A."/>
            <person name="Getino M."/>
            <person name="Pursley I."/>
            <person name="Horton D.L."/>
            <person name="Alikhan N.F."/>
            <person name="Baker D."/>
            <person name="Gharbi K."/>
            <person name="Hall N."/>
            <person name="Watson M."/>
            <person name="Adriaenssens E.M."/>
            <person name="Foster-Nyarko E."/>
            <person name="Jarju S."/>
            <person name="Secka A."/>
            <person name="Antonio M."/>
            <person name="Oren A."/>
            <person name="Chaudhuri R.R."/>
            <person name="La Ragione R."/>
            <person name="Hildebrand F."/>
            <person name="Pallen M.J."/>
        </authorList>
    </citation>
    <scope>NUCLEOTIDE SEQUENCE</scope>
    <source>
        <strain evidence="5">2830</strain>
    </source>
</reference>
<name>A0A9D1HIU8_9FIRM</name>
<keyword evidence="3" id="KW-0660">Purine salvage</keyword>
<dbReference type="GO" id="GO:0019509">
    <property type="term" value="P:L-methionine salvage from methylthioadenosine"/>
    <property type="evidence" value="ECO:0007669"/>
    <property type="project" value="TreeGrafter"/>
</dbReference>
<dbReference type="InterPro" id="IPR010044">
    <property type="entry name" value="MTAP"/>
</dbReference>
<comment type="catalytic activity">
    <reaction evidence="3">
        <text>a purine D-ribonucleoside + phosphate = a purine nucleobase + alpha-D-ribose 1-phosphate</text>
        <dbReference type="Rhea" id="RHEA:19805"/>
        <dbReference type="ChEBI" id="CHEBI:26386"/>
        <dbReference type="ChEBI" id="CHEBI:43474"/>
        <dbReference type="ChEBI" id="CHEBI:57720"/>
        <dbReference type="ChEBI" id="CHEBI:142355"/>
        <dbReference type="EC" id="2.4.2.1"/>
    </reaction>
</comment>
<sequence length="245" mass="26435">MLGLIAGTGFYNWEALENQQEKQVYTPYGTATVFVGEVAAPAGRKPVVFLPRHAKNHTIPPHKINYRANIWALQSLGVDKIIAVNAVGSLLKEVPPGSIVLVDDFLDFTYGREHTFFTGGEAGLQHTDMTNCYDRNWQEVIAAAADKAGVPLVKDGIYVCVQGPRFETRAEIRAYAKLGGTVSGMTGVPEVTLANELGLKYGSLALVTNFCCGLASAVSDDEVRAVMAQNTAQLAKILLQLVCAY</sequence>
<dbReference type="PANTHER" id="PTHR42679:SF2">
    <property type="entry name" value="S-METHYL-5'-THIOADENOSINE PHOSPHORYLASE"/>
    <property type="match status" value="1"/>
</dbReference>
<dbReference type="NCBIfam" id="NF006599">
    <property type="entry name" value="PRK09136.1"/>
    <property type="match status" value="1"/>
</dbReference>
<dbReference type="Gene3D" id="3.40.50.1580">
    <property type="entry name" value="Nucleoside phosphorylase domain"/>
    <property type="match status" value="1"/>
</dbReference>
<comment type="caution">
    <text evidence="3">Lacks conserved residue(s) required for the propagation of feature annotation.</text>
</comment>
<accession>A0A9D1HIU8</accession>
<dbReference type="EC" id="2.4.2.1" evidence="3"/>
<comment type="function">
    <text evidence="3">Purine nucleoside phosphorylase involved in purine salvage.</text>
</comment>
<dbReference type="InterPro" id="IPR035994">
    <property type="entry name" value="Nucleoside_phosphorylase_sf"/>
</dbReference>
<feature type="domain" description="Nucleoside phosphorylase" evidence="4">
    <location>
        <begin position="3"/>
        <end position="242"/>
    </location>
</feature>
<feature type="binding site" evidence="3">
    <location>
        <position position="8"/>
    </location>
    <ligand>
        <name>phosphate</name>
        <dbReference type="ChEBI" id="CHEBI:43474"/>
    </ligand>
</feature>
<reference evidence="5" key="1">
    <citation type="submission" date="2020-10" db="EMBL/GenBank/DDBJ databases">
        <authorList>
            <person name="Gilroy R."/>
        </authorList>
    </citation>
    <scope>NUCLEOTIDE SEQUENCE</scope>
    <source>
        <strain evidence="5">2830</strain>
    </source>
</reference>
<comment type="subunit">
    <text evidence="3">Homohexamer. Dimer of a homotrimer.</text>
</comment>
<comment type="caution">
    <text evidence="5">The sequence shown here is derived from an EMBL/GenBank/DDBJ whole genome shotgun (WGS) entry which is preliminary data.</text>
</comment>
<dbReference type="EMBL" id="DVMH01000009">
    <property type="protein sequence ID" value="HIU09880.1"/>
    <property type="molecule type" value="Genomic_DNA"/>
</dbReference>
<evidence type="ECO:0000256" key="2">
    <source>
        <dbReference type="ARBA" id="ARBA00022679"/>
    </source>
</evidence>
<dbReference type="CDD" id="cd09010">
    <property type="entry name" value="MTAP_SsMTAPII_like_MTIP"/>
    <property type="match status" value="1"/>
</dbReference>
<dbReference type="GO" id="GO:0006166">
    <property type="term" value="P:purine ribonucleoside salvage"/>
    <property type="evidence" value="ECO:0007669"/>
    <property type="project" value="UniProtKB-UniRule"/>
</dbReference>
<comment type="miscellaneous">
    <text evidence="3">Although this enzyme belongs to the family of MTA phosphorylases based on sequence homology, it lacks several conserved amino acids in the substrate binding pocket that confer specificity towards MTA.</text>
</comment>
<dbReference type="SUPFAM" id="SSF53167">
    <property type="entry name" value="Purine and uridine phosphorylases"/>
    <property type="match status" value="1"/>
</dbReference>
<evidence type="ECO:0000313" key="5">
    <source>
        <dbReference type="EMBL" id="HIU09880.1"/>
    </source>
</evidence>
<keyword evidence="1 3" id="KW-0328">Glycosyltransferase</keyword>
<protein>
    <recommendedName>
        <fullName evidence="3">Purine nucleoside phosphorylase</fullName>
        <shortName evidence="3">PNP</shortName>
        <ecNumber evidence="3">2.4.2.1</ecNumber>
    </recommendedName>
</protein>
<organism evidence="5 6">
    <name type="scientific">Candidatus Avidehalobacter gallistercoris</name>
    <dbReference type="NCBI Taxonomy" id="2840694"/>
    <lineage>
        <taxon>Bacteria</taxon>
        <taxon>Bacillati</taxon>
        <taxon>Bacillota</taxon>
        <taxon>Clostridia</taxon>
        <taxon>Eubacteriales</taxon>
        <taxon>Peptococcaceae</taxon>
        <taxon>Peptococcaceae incertae sedis</taxon>
        <taxon>Candidatus Avidehalobacter</taxon>
    </lineage>
</organism>
<proteinExistence type="inferred from homology"/>
<dbReference type="GO" id="GO:0017061">
    <property type="term" value="F:S-methyl-5-thioadenosine phosphorylase activity"/>
    <property type="evidence" value="ECO:0007669"/>
    <property type="project" value="InterPro"/>
</dbReference>
<dbReference type="PANTHER" id="PTHR42679">
    <property type="entry name" value="S-METHYL-5'-THIOADENOSINE PHOSPHORYLASE"/>
    <property type="match status" value="1"/>
</dbReference>
<feature type="site" description="Important for substrate specificity" evidence="3">
    <location>
        <position position="220"/>
    </location>
</feature>
<feature type="binding site" evidence="3">
    <location>
        <begin position="52"/>
        <end position="53"/>
    </location>
    <ligand>
        <name>phosphate</name>
        <dbReference type="ChEBI" id="CHEBI:43474"/>
    </ligand>
</feature>
<dbReference type="Pfam" id="PF01048">
    <property type="entry name" value="PNP_UDP_1"/>
    <property type="match status" value="1"/>
</dbReference>
<dbReference type="GO" id="GO:0005829">
    <property type="term" value="C:cytosol"/>
    <property type="evidence" value="ECO:0007669"/>
    <property type="project" value="TreeGrafter"/>
</dbReference>
<dbReference type="HAMAP" id="MF_01963">
    <property type="entry name" value="MTAP"/>
    <property type="match status" value="1"/>
</dbReference>
<feature type="site" description="Important for substrate specificity" evidence="3">
    <location>
        <position position="167"/>
    </location>
</feature>
<dbReference type="AlphaFoldDB" id="A0A9D1HIU8"/>
<comment type="similarity">
    <text evidence="3">Belongs to the PNP/MTAP phosphorylase family. MTAP subfamily.</text>
</comment>
<evidence type="ECO:0000313" key="6">
    <source>
        <dbReference type="Proteomes" id="UP000824124"/>
    </source>
</evidence>
<evidence type="ECO:0000256" key="3">
    <source>
        <dbReference type="HAMAP-Rule" id="MF_01963"/>
    </source>
</evidence>
<keyword evidence="2 3" id="KW-0808">Transferase</keyword>